<dbReference type="SMART" id="SM00382">
    <property type="entry name" value="AAA"/>
    <property type="match status" value="1"/>
</dbReference>
<dbReference type="EMBL" id="DAAWYJ010000047">
    <property type="protein sequence ID" value="HAG0017899.1"/>
    <property type="molecule type" value="Genomic_DNA"/>
</dbReference>
<dbReference type="CDD" id="cd02419">
    <property type="entry name" value="Peptidase_C39C"/>
    <property type="match status" value="1"/>
</dbReference>
<reference evidence="11" key="1">
    <citation type="journal article" date="2018" name="Genome Biol.">
        <title>SKESA: strategic k-mer extension for scrupulous assemblies.</title>
        <authorList>
            <person name="Souvorov A."/>
            <person name="Agarwala R."/>
            <person name="Lipman D.J."/>
        </authorList>
    </citation>
    <scope>NUCLEOTIDE SEQUENCE</scope>
    <source>
        <strain evidence="11">MA.CK_00/00002125</strain>
    </source>
</reference>
<evidence type="ECO:0000256" key="4">
    <source>
        <dbReference type="ARBA" id="ARBA00022840"/>
    </source>
</evidence>
<evidence type="ECO:0000259" key="10">
    <source>
        <dbReference type="PROSITE" id="PS50990"/>
    </source>
</evidence>
<dbReference type="GO" id="GO:0140359">
    <property type="term" value="F:ABC-type transporter activity"/>
    <property type="evidence" value="ECO:0007669"/>
    <property type="project" value="InterPro"/>
</dbReference>
<evidence type="ECO:0000256" key="1">
    <source>
        <dbReference type="ARBA" id="ARBA00004651"/>
    </source>
</evidence>
<keyword evidence="6 7" id="KW-0472">Membrane</keyword>
<dbReference type="GO" id="GO:0005524">
    <property type="term" value="F:ATP binding"/>
    <property type="evidence" value="ECO:0007669"/>
    <property type="project" value="UniProtKB-KW"/>
</dbReference>
<dbReference type="InterPro" id="IPR017871">
    <property type="entry name" value="ABC_transporter-like_CS"/>
</dbReference>
<evidence type="ECO:0000256" key="2">
    <source>
        <dbReference type="ARBA" id="ARBA00022692"/>
    </source>
</evidence>
<dbReference type="AlphaFoldDB" id="A0A756LB27"/>
<feature type="domain" description="Peptidase C39" evidence="10">
    <location>
        <begin position="25"/>
        <end position="144"/>
    </location>
</feature>
<dbReference type="GO" id="GO:0034040">
    <property type="term" value="F:ATPase-coupled lipid transmembrane transporter activity"/>
    <property type="evidence" value="ECO:0007669"/>
    <property type="project" value="TreeGrafter"/>
</dbReference>
<organism evidence="11">
    <name type="scientific">Salmonella enterica</name>
    <name type="common">Salmonella choleraesuis</name>
    <dbReference type="NCBI Taxonomy" id="28901"/>
    <lineage>
        <taxon>Bacteria</taxon>
        <taxon>Pseudomonadati</taxon>
        <taxon>Pseudomonadota</taxon>
        <taxon>Gammaproteobacteria</taxon>
        <taxon>Enterobacterales</taxon>
        <taxon>Enterobacteriaceae</taxon>
        <taxon>Salmonella</taxon>
    </lineage>
</organism>
<dbReference type="InterPro" id="IPR036640">
    <property type="entry name" value="ABC1_TM_sf"/>
</dbReference>
<feature type="transmembrane region" description="Helical" evidence="7">
    <location>
        <begin position="175"/>
        <end position="198"/>
    </location>
</feature>
<dbReference type="InterPro" id="IPR003593">
    <property type="entry name" value="AAA+_ATPase"/>
</dbReference>
<dbReference type="Gene3D" id="3.40.50.300">
    <property type="entry name" value="P-loop containing nucleotide triphosphate hydrolases"/>
    <property type="match status" value="1"/>
</dbReference>
<evidence type="ECO:0000259" key="8">
    <source>
        <dbReference type="PROSITE" id="PS50893"/>
    </source>
</evidence>
<accession>A0A756LB27</accession>
<name>A0A756LB27_SALER</name>
<feature type="domain" description="ABC transmembrane type-1" evidence="9">
    <location>
        <begin position="176"/>
        <end position="457"/>
    </location>
</feature>
<dbReference type="Pfam" id="PF03412">
    <property type="entry name" value="Peptidase_C39"/>
    <property type="match status" value="1"/>
</dbReference>
<comment type="subcellular location">
    <subcellularLocation>
        <location evidence="1">Cell membrane</location>
        <topology evidence="1">Multi-pass membrane protein</topology>
    </subcellularLocation>
</comment>
<dbReference type="GO" id="GO:0005886">
    <property type="term" value="C:plasma membrane"/>
    <property type="evidence" value="ECO:0007669"/>
    <property type="project" value="UniProtKB-SubCell"/>
</dbReference>
<dbReference type="PROSITE" id="PS00211">
    <property type="entry name" value="ABC_TRANSPORTER_1"/>
    <property type="match status" value="1"/>
</dbReference>
<dbReference type="Pfam" id="PF00005">
    <property type="entry name" value="ABC_tran"/>
    <property type="match status" value="1"/>
</dbReference>
<dbReference type="Gene3D" id="3.90.70.10">
    <property type="entry name" value="Cysteine proteinases"/>
    <property type="match status" value="1"/>
</dbReference>
<keyword evidence="3" id="KW-0547">Nucleotide-binding</keyword>
<evidence type="ECO:0000256" key="5">
    <source>
        <dbReference type="ARBA" id="ARBA00022989"/>
    </source>
</evidence>
<dbReference type="PROSITE" id="PS50990">
    <property type="entry name" value="PEPTIDASE_C39"/>
    <property type="match status" value="1"/>
</dbReference>
<dbReference type="InterPro" id="IPR011527">
    <property type="entry name" value="ABC1_TM_dom"/>
</dbReference>
<feature type="transmembrane region" description="Helical" evidence="7">
    <location>
        <begin position="390"/>
        <end position="416"/>
    </location>
</feature>
<comment type="caution">
    <text evidence="11">The sequence shown here is derived from an EMBL/GenBank/DDBJ whole genome shotgun (WGS) entry which is preliminary data.</text>
</comment>
<dbReference type="GO" id="GO:0016887">
    <property type="term" value="F:ATP hydrolysis activity"/>
    <property type="evidence" value="ECO:0007669"/>
    <property type="project" value="InterPro"/>
</dbReference>
<gene>
    <name evidence="11" type="ORF">G8O67_005308</name>
</gene>
<proteinExistence type="predicted"/>
<dbReference type="InterPro" id="IPR039421">
    <property type="entry name" value="Type_1_exporter"/>
</dbReference>
<keyword evidence="5 7" id="KW-1133">Transmembrane helix</keyword>
<dbReference type="GO" id="GO:0006508">
    <property type="term" value="P:proteolysis"/>
    <property type="evidence" value="ECO:0007669"/>
    <property type="project" value="InterPro"/>
</dbReference>
<dbReference type="InterPro" id="IPR033838">
    <property type="entry name" value="CvaB_peptidase"/>
</dbReference>
<evidence type="ECO:0000313" key="11">
    <source>
        <dbReference type="EMBL" id="HAG0017899.1"/>
    </source>
</evidence>
<evidence type="ECO:0000256" key="6">
    <source>
        <dbReference type="ARBA" id="ARBA00023136"/>
    </source>
</evidence>
<dbReference type="InterPro" id="IPR005074">
    <property type="entry name" value="Peptidase_C39"/>
</dbReference>
<dbReference type="InterPro" id="IPR003439">
    <property type="entry name" value="ABC_transporter-like_ATP-bd"/>
</dbReference>
<dbReference type="Pfam" id="PF00664">
    <property type="entry name" value="ABC_membrane"/>
    <property type="match status" value="1"/>
</dbReference>
<dbReference type="Gene3D" id="1.20.1560.10">
    <property type="entry name" value="ABC transporter type 1, transmembrane domain"/>
    <property type="match status" value="1"/>
</dbReference>
<keyword evidence="2 7" id="KW-0812">Transmembrane</keyword>
<feature type="domain" description="ABC transporter" evidence="8">
    <location>
        <begin position="491"/>
        <end position="695"/>
    </location>
</feature>
<feature type="transmembrane region" description="Helical" evidence="7">
    <location>
        <begin position="210"/>
        <end position="229"/>
    </location>
</feature>
<dbReference type="PANTHER" id="PTHR24221">
    <property type="entry name" value="ATP-BINDING CASSETTE SUB-FAMILY B"/>
    <property type="match status" value="1"/>
</dbReference>
<reference evidence="11" key="2">
    <citation type="submission" date="2020-02" db="EMBL/GenBank/DDBJ databases">
        <authorList>
            <consortium name="NCBI Pathogen Detection Project"/>
        </authorList>
    </citation>
    <scope>NUCLEOTIDE SEQUENCE</scope>
    <source>
        <strain evidence="11">MA.CK_00/00002125</strain>
    </source>
</reference>
<evidence type="ECO:0000256" key="3">
    <source>
        <dbReference type="ARBA" id="ARBA00022741"/>
    </source>
</evidence>
<dbReference type="PROSITE" id="PS50929">
    <property type="entry name" value="ABC_TM1F"/>
    <property type="match status" value="1"/>
</dbReference>
<dbReference type="PANTHER" id="PTHR24221:SF606">
    <property type="entry name" value="COLICIN V SECRETION-PROCESSING ATP-BINDING PROTEIN"/>
    <property type="match status" value="1"/>
</dbReference>
<sequence length="696" mass="78691">MVNNYIDYDKLFNFSVKNKLPMVRQSTIAECGLACLTMISIFHGHNVDLRSMRLRFSIDSRGVSLSTLMDMCHSMGFSSRPVKLDLVNMKELKRPCILHWDLNHFVVLSKVTRNFIVVNDPARGVVKLSFNEVSKHFTGIALELTKAESFIVFNEKKKVKVFDVLGKVRGLGKSFFTVLCISFLLELFSVVNPFYMQWIIDQVIVSADRTLLTLLSLIFFSIAIINPILNSFRDWCITRISSLIHIQWTQNVVTHLFKLPMVWFETRSVGDVTSRIGSVGSIKDIITSNILSSILDGFMSLIMIVVMFFYSVKMTLSMVVFIFIYWFLRVFFIKKIQKQKEAVLESKAIQDSEIIETVRGILTIKVTGIVRERLSRYINKSVENSNKELIYYRTGIFFSMLSHLLFGICNIFIIWYGTYVTINNEFTAGALIAFLSFSNMLGGRASSFIDKIIDLKLITVYSERISDITLTSPIIKNKDNIMMSSINENSVVLKNITFGYNNKIVFNDLSLDVKAGSSIAIVGPSGCGKTTLAKIILGLFKPQKGMVLFGGVNIDELDNDDYHSAIGAVMQDDQLFAGSILDNIVLFSNDINIDLVVSVSKAAFIHDDIMSMPMNYHTLVGDMGSSLSGGQKQRVLIARALYRKPRLLIMDEATSHLDIDTEKAINNVISKMNITRLIIAHRYETINMADDIFEIK</sequence>
<feature type="transmembrane region" description="Helical" evidence="7">
    <location>
        <begin position="422"/>
        <end position="441"/>
    </location>
</feature>
<feature type="transmembrane region" description="Helical" evidence="7">
    <location>
        <begin position="316"/>
        <end position="332"/>
    </location>
</feature>
<dbReference type="GO" id="GO:0008234">
    <property type="term" value="F:cysteine-type peptidase activity"/>
    <property type="evidence" value="ECO:0007669"/>
    <property type="project" value="InterPro"/>
</dbReference>
<evidence type="ECO:0000259" key="9">
    <source>
        <dbReference type="PROSITE" id="PS50929"/>
    </source>
</evidence>
<evidence type="ECO:0000256" key="7">
    <source>
        <dbReference type="SAM" id="Phobius"/>
    </source>
</evidence>
<dbReference type="CDD" id="cd18567">
    <property type="entry name" value="ABC_6TM_CvaB_RaxB_like"/>
    <property type="match status" value="1"/>
</dbReference>
<dbReference type="PROSITE" id="PS50893">
    <property type="entry name" value="ABC_TRANSPORTER_2"/>
    <property type="match status" value="1"/>
</dbReference>
<dbReference type="SUPFAM" id="SSF90123">
    <property type="entry name" value="ABC transporter transmembrane region"/>
    <property type="match status" value="1"/>
</dbReference>
<dbReference type="SUPFAM" id="SSF52540">
    <property type="entry name" value="P-loop containing nucleoside triphosphate hydrolases"/>
    <property type="match status" value="1"/>
</dbReference>
<dbReference type="InterPro" id="IPR027417">
    <property type="entry name" value="P-loop_NTPase"/>
</dbReference>
<keyword evidence="4" id="KW-0067">ATP-binding</keyword>
<feature type="transmembrane region" description="Helical" evidence="7">
    <location>
        <begin position="290"/>
        <end position="310"/>
    </location>
</feature>
<protein>
    <submittedName>
        <fullName evidence="11">Peptidase domain-containing ABC transporter</fullName>
    </submittedName>
</protein>